<reference evidence="5" key="1">
    <citation type="submission" date="2022-01" db="EMBL/GenBank/DDBJ databases">
        <title>Genome Sequence Resource for Two Populations of Ditylenchus destructor, the Migratory Endoparasitic Phytonematode.</title>
        <authorList>
            <person name="Zhang H."/>
            <person name="Lin R."/>
            <person name="Xie B."/>
        </authorList>
    </citation>
    <scope>NUCLEOTIDE SEQUENCE</scope>
    <source>
        <strain evidence="5">BazhouSP</strain>
    </source>
</reference>
<feature type="compositionally biased region" description="Low complexity" evidence="3">
    <location>
        <begin position="298"/>
        <end position="327"/>
    </location>
</feature>
<dbReference type="GO" id="GO:0005737">
    <property type="term" value="C:cytoplasm"/>
    <property type="evidence" value="ECO:0007669"/>
    <property type="project" value="TreeGrafter"/>
</dbReference>
<dbReference type="Proteomes" id="UP001201812">
    <property type="component" value="Unassembled WGS sequence"/>
</dbReference>
<keyword evidence="6" id="KW-1185">Reference proteome</keyword>
<dbReference type="Gene3D" id="2.60.40.790">
    <property type="match status" value="1"/>
</dbReference>
<organism evidence="5 6">
    <name type="scientific">Ditylenchus destructor</name>
    <dbReference type="NCBI Taxonomy" id="166010"/>
    <lineage>
        <taxon>Eukaryota</taxon>
        <taxon>Metazoa</taxon>
        <taxon>Ecdysozoa</taxon>
        <taxon>Nematoda</taxon>
        <taxon>Chromadorea</taxon>
        <taxon>Rhabditida</taxon>
        <taxon>Tylenchina</taxon>
        <taxon>Tylenchomorpha</taxon>
        <taxon>Sphaerularioidea</taxon>
        <taxon>Anguinidae</taxon>
        <taxon>Anguininae</taxon>
        <taxon>Ditylenchus</taxon>
    </lineage>
</organism>
<feature type="domain" description="SHSP" evidence="4">
    <location>
        <begin position="166"/>
        <end position="278"/>
    </location>
</feature>
<dbReference type="InterPro" id="IPR008978">
    <property type="entry name" value="HSP20-like_chaperone"/>
</dbReference>
<dbReference type="GO" id="GO:0009408">
    <property type="term" value="P:response to heat"/>
    <property type="evidence" value="ECO:0007669"/>
    <property type="project" value="TreeGrafter"/>
</dbReference>
<comment type="similarity">
    <text evidence="1 2">Belongs to the small heat shock protein (HSP20) family.</text>
</comment>
<dbReference type="PANTHER" id="PTHR45640">
    <property type="entry name" value="HEAT SHOCK PROTEIN HSP-12.2-RELATED"/>
    <property type="match status" value="1"/>
</dbReference>
<feature type="compositionally biased region" description="Basic and acidic residues" evidence="3">
    <location>
        <begin position="328"/>
        <end position="339"/>
    </location>
</feature>
<dbReference type="GO" id="GO:0005634">
    <property type="term" value="C:nucleus"/>
    <property type="evidence" value="ECO:0007669"/>
    <property type="project" value="TreeGrafter"/>
</dbReference>
<accession>A0AAD4RA22</accession>
<dbReference type="Pfam" id="PF00011">
    <property type="entry name" value="HSP20"/>
    <property type="match status" value="1"/>
</dbReference>
<sequence length="346" mass="39271">MASPRRQYFEETEYYVREYESRNGLGREQVEHERRTHGQPFERTLIRDPYYDRGRRDFNTLREKHYREEREHATLPPSSLRSPYHVHYYHPPEPPTQYSQYSTVRAYPREYIRHPPTHGAPIIHPIHRSPAPPPEPTFSPGVQTVHAPHQQYIPVQAQSPSAVCSQVRAGSPIPLTGAGDIENTESGFTIRLNVEHFEPKDIKVSLSGNILSVNGERIDEDKSHEQLLKRSFNRKYHLPDDIRLESVKSFVSDNGTLVVMGSRRTWKETPIDIQIAKPTEEGTHDNVSFVSPQTKQQVSPSSGSSKSSSSKSSKSSSHPSSVGAVSPKSDKVVDPKHSSQQEIVDL</sequence>
<feature type="compositionally biased region" description="Polar residues" evidence="3">
    <location>
        <begin position="285"/>
        <end position="297"/>
    </location>
</feature>
<feature type="region of interest" description="Disordered" evidence="3">
    <location>
        <begin position="277"/>
        <end position="346"/>
    </location>
</feature>
<dbReference type="PRINTS" id="PR00299">
    <property type="entry name" value="ACRYSTALLIN"/>
</dbReference>
<evidence type="ECO:0000256" key="1">
    <source>
        <dbReference type="PROSITE-ProRule" id="PRU00285"/>
    </source>
</evidence>
<dbReference type="AlphaFoldDB" id="A0AAD4RA22"/>
<evidence type="ECO:0000313" key="6">
    <source>
        <dbReference type="Proteomes" id="UP001201812"/>
    </source>
</evidence>
<dbReference type="EMBL" id="JAKKPZ010000006">
    <property type="protein sequence ID" value="KAI1720147.1"/>
    <property type="molecule type" value="Genomic_DNA"/>
</dbReference>
<dbReference type="GO" id="GO:0051082">
    <property type="term" value="F:unfolded protein binding"/>
    <property type="evidence" value="ECO:0007669"/>
    <property type="project" value="TreeGrafter"/>
</dbReference>
<dbReference type="InterPro" id="IPR002068">
    <property type="entry name" value="A-crystallin/Hsp20_dom"/>
</dbReference>
<name>A0AAD4RA22_9BILA</name>
<dbReference type="SUPFAM" id="SSF49764">
    <property type="entry name" value="HSP20-like chaperones"/>
    <property type="match status" value="1"/>
</dbReference>
<dbReference type="GO" id="GO:0042026">
    <property type="term" value="P:protein refolding"/>
    <property type="evidence" value="ECO:0007669"/>
    <property type="project" value="TreeGrafter"/>
</dbReference>
<protein>
    <submittedName>
        <fullName evidence="5">Hsp20/alpha crystallin family domain-containing protein</fullName>
    </submittedName>
</protein>
<dbReference type="CDD" id="cd06526">
    <property type="entry name" value="metazoan_ACD"/>
    <property type="match status" value="1"/>
</dbReference>
<evidence type="ECO:0000313" key="5">
    <source>
        <dbReference type="EMBL" id="KAI1720147.1"/>
    </source>
</evidence>
<dbReference type="PROSITE" id="PS01031">
    <property type="entry name" value="SHSP"/>
    <property type="match status" value="1"/>
</dbReference>
<comment type="caution">
    <text evidence="5">The sequence shown here is derived from an EMBL/GenBank/DDBJ whole genome shotgun (WGS) entry which is preliminary data.</text>
</comment>
<evidence type="ECO:0000259" key="4">
    <source>
        <dbReference type="PROSITE" id="PS01031"/>
    </source>
</evidence>
<proteinExistence type="inferred from homology"/>
<dbReference type="PANTHER" id="PTHR45640:SF24">
    <property type="entry name" value="SHSP DOMAIN-CONTAINING PROTEIN"/>
    <property type="match status" value="1"/>
</dbReference>
<gene>
    <name evidence="5" type="ORF">DdX_05521</name>
</gene>
<feature type="region of interest" description="Disordered" evidence="3">
    <location>
        <begin position="22"/>
        <end position="45"/>
    </location>
</feature>
<evidence type="ECO:0000256" key="3">
    <source>
        <dbReference type="SAM" id="MobiDB-lite"/>
    </source>
</evidence>
<evidence type="ECO:0000256" key="2">
    <source>
        <dbReference type="RuleBase" id="RU003616"/>
    </source>
</evidence>
<dbReference type="InterPro" id="IPR001436">
    <property type="entry name" value="Alpha-crystallin/sHSP_animal"/>
</dbReference>